<dbReference type="KEGG" id="hce:HCW_01210"/>
<dbReference type="STRING" id="182217.HCW_01210"/>
<dbReference type="PATRIC" id="fig|182217.3.peg.250"/>
<protein>
    <submittedName>
        <fullName evidence="1">Uncharacterized protein</fullName>
    </submittedName>
</protein>
<dbReference type="SUPFAM" id="SSF81901">
    <property type="entry name" value="HCP-like"/>
    <property type="match status" value="2"/>
</dbReference>
<sequence>MLKGHKKFYSSRRRFGVIRYSCEIKPFESHRKTKDFLKSLCNKEYENIAKHYYLGIGVKRDLRKAKKYFLKDKKQKDNYHKEIKDEHEENNHLHKEQSKLKIMALKNKQLKEPHNTTILLELGKIYADELKNYQLAIECFKQIKEPQAYYELAKTYESMKDKVFDADKEKQPDFKKLAFELYQKGAKLDNAPCCVALANFYQKEVFRSEQMSNALIKKAQKVLFYYHRAKDLGSIEGLDGLMNIYRYGLWFDDNKTDKVKIIIPTNAKKAIEYAKKALSNATNNNETKIAKYYQALGEIYSENKKILDYDKALEYFYKELEHYPKKLRSSWDSCMLEIAQVYRKKGDLKKFLELNLEVLAFYNEHQYFRHFGTKRKQYLVRHYGYKSLSSLKPLGHIISVCYKLNCNADIVVTYLEGVANEYSYFEDYKLLGGIFEYAKGVNMDLKRALAYYQQGIKTFCKPKERKNLQVCEKRVLEKIKQLEETKRKCFSGGWMSGSGALVFIVGRAKRFQTEKLRLEWLKNEKPRDYIFEMAQLEYNRVALKQDCINKLIKALIIGRKINHKNQESVSKAQIIEFKKALYDKLKTHLNLPLIERMSKGLREYGTILGQKYATKSLNETDAKIIIDFYNNECVKLNQKMPPIIIDKELGLLNLQNKPTKNIPLKANHYIYAVYQRVNFYEMSQNRLEKEAFNEKMYEKDLFIKANGSISLFSKDDNKPLYSLSIASCLNKAKLKLWDYFFDSTKLLSYAEQVIMDAHQNLIAFRNSAKFAKDLHVNSNKPLYEI</sequence>
<dbReference type="PANTHER" id="PTHR11102:SF160">
    <property type="entry name" value="ERAD-ASSOCIATED E3 UBIQUITIN-PROTEIN LIGASE COMPONENT HRD3"/>
    <property type="match status" value="1"/>
</dbReference>
<name>I0EKR4_HELC0</name>
<keyword evidence="2" id="KW-1185">Reference proteome</keyword>
<proteinExistence type="predicted"/>
<dbReference type="Proteomes" id="UP000005010">
    <property type="component" value="Chromosome"/>
</dbReference>
<dbReference type="Gene3D" id="1.25.40.10">
    <property type="entry name" value="Tetratricopeptide repeat domain"/>
    <property type="match status" value="2"/>
</dbReference>
<dbReference type="EMBL" id="CP003479">
    <property type="protein sequence ID" value="AFI03533.1"/>
    <property type="molecule type" value="Genomic_DNA"/>
</dbReference>
<dbReference type="HOGENOM" id="CLU_357071_0_0_7"/>
<gene>
    <name evidence="1" type="ordered locus">HCW_01210</name>
</gene>
<dbReference type="RefSeq" id="WP_014660406.1">
    <property type="nucleotide sequence ID" value="NC_017737.1"/>
</dbReference>
<dbReference type="PANTHER" id="PTHR11102">
    <property type="entry name" value="SEL-1-LIKE PROTEIN"/>
    <property type="match status" value="1"/>
</dbReference>
<accession>I0EKR4</accession>
<dbReference type="InterPro" id="IPR050767">
    <property type="entry name" value="Sel1_AlgK"/>
</dbReference>
<evidence type="ECO:0000313" key="2">
    <source>
        <dbReference type="Proteomes" id="UP000005010"/>
    </source>
</evidence>
<evidence type="ECO:0000313" key="1">
    <source>
        <dbReference type="EMBL" id="AFI03533.1"/>
    </source>
</evidence>
<dbReference type="AlphaFoldDB" id="I0EKR4"/>
<organism evidence="1 2">
    <name type="scientific">Helicobacter cetorum (strain ATCC BAA-429 / MIT 00-7128)</name>
    <dbReference type="NCBI Taxonomy" id="182217"/>
    <lineage>
        <taxon>Bacteria</taxon>
        <taxon>Pseudomonadati</taxon>
        <taxon>Campylobacterota</taxon>
        <taxon>Epsilonproteobacteria</taxon>
        <taxon>Campylobacterales</taxon>
        <taxon>Helicobacteraceae</taxon>
        <taxon>Helicobacter</taxon>
    </lineage>
</organism>
<reference evidence="2" key="1">
    <citation type="submission" date="2012-04" db="EMBL/GenBank/DDBJ databases">
        <title>Complete genome sequence of Helicobacter cetorum strain MIT 00-7128.</title>
        <authorList>
            <person name="Kersulyte D."/>
            <person name="Berg D.E."/>
        </authorList>
    </citation>
    <scope>NUCLEOTIDE SEQUENCE [LARGE SCALE GENOMIC DNA]</scope>
    <source>
        <strain evidence="2">MIT 00-7128</strain>
    </source>
</reference>
<dbReference type="InterPro" id="IPR011990">
    <property type="entry name" value="TPR-like_helical_dom_sf"/>
</dbReference>